<keyword evidence="1" id="KW-0472">Membrane</keyword>
<keyword evidence="1" id="KW-0812">Transmembrane</keyword>
<proteinExistence type="predicted"/>
<dbReference type="Proteomes" id="UP000783742">
    <property type="component" value="Unassembled WGS sequence"/>
</dbReference>
<gene>
    <name evidence="2" type="ORF">KQI68_00115</name>
</gene>
<evidence type="ECO:0000313" key="3">
    <source>
        <dbReference type="Proteomes" id="UP000783742"/>
    </source>
</evidence>
<reference evidence="2 3" key="1">
    <citation type="submission" date="2021-06" db="EMBL/GenBank/DDBJ databases">
        <authorList>
            <person name="Sun Q."/>
            <person name="Li D."/>
        </authorList>
    </citation>
    <scope>NUCLEOTIDE SEQUENCE [LARGE SCALE GENOMIC DNA]</scope>
    <source>
        <strain evidence="2 3">MSJ-1</strain>
    </source>
</reference>
<evidence type="ECO:0000313" key="2">
    <source>
        <dbReference type="EMBL" id="MBU5668234.1"/>
    </source>
</evidence>
<accession>A0ABS6FDI1</accession>
<feature type="transmembrane region" description="Helical" evidence="1">
    <location>
        <begin position="9"/>
        <end position="27"/>
    </location>
</feature>
<protein>
    <submittedName>
        <fullName evidence="2">Uncharacterized protein</fullName>
    </submittedName>
</protein>
<keyword evidence="1" id="KW-1133">Transmembrane helix</keyword>
<dbReference type="EMBL" id="JAHLQO010000001">
    <property type="protein sequence ID" value="MBU5668234.1"/>
    <property type="molecule type" value="Genomic_DNA"/>
</dbReference>
<dbReference type="RefSeq" id="WP_216547884.1">
    <property type="nucleotide sequence ID" value="NZ_JAHLQO010000001.1"/>
</dbReference>
<keyword evidence="3" id="KW-1185">Reference proteome</keyword>
<comment type="caution">
    <text evidence="2">The sequence shown here is derived from an EMBL/GenBank/DDBJ whole genome shotgun (WGS) entry which is preliminary data.</text>
</comment>
<feature type="transmembrane region" description="Helical" evidence="1">
    <location>
        <begin position="33"/>
        <end position="58"/>
    </location>
</feature>
<organism evidence="2 3">
    <name type="scientific">Peptoniphilus ovalis</name>
    <dbReference type="NCBI Taxonomy" id="2841503"/>
    <lineage>
        <taxon>Bacteria</taxon>
        <taxon>Bacillati</taxon>
        <taxon>Bacillota</taxon>
        <taxon>Tissierellia</taxon>
        <taxon>Tissierellales</taxon>
        <taxon>Peptoniphilaceae</taxon>
        <taxon>Peptoniphilus</taxon>
    </lineage>
</organism>
<evidence type="ECO:0000256" key="1">
    <source>
        <dbReference type="SAM" id="Phobius"/>
    </source>
</evidence>
<sequence length="64" mass="7668">MKYIIKRGIYLNIIFLLFWITLALLNFKENKENYINLIIITIIGEFAYWISIVLGAYFSKKFKS</sequence>
<name>A0ABS6FDI1_9FIRM</name>